<gene>
    <name evidence="1" type="ORF">OCBIM_22035587mg</name>
</gene>
<dbReference type="AlphaFoldDB" id="A0A0L8GCR9"/>
<sequence>MKGNKLTTLTVQPGVFIRRGESLRGTNTSVHSIHYVNVFQVYPDTKLSPQVLMIRNY</sequence>
<proteinExistence type="predicted"/>
<accession>A0A0L8GCR9</accession>
<name>A0A0L8GCR9_OCTBM</name>
<evidence type="ECO:0000313" key="1">
    <source>
        <dbReference type="EMBL" id="KOF74837.1"/>
    </source>
</evidence>
<dbReference type="EMBL" id="KQ422447">
    <property type="protein sequence ID" value="KOF74837.1"/>
    <property type="molecule type" value="Genomic_DNA"/>
</dbReference>
<dbReference type="EMBL" id="KQ422447">
    <property type="protein sequence ID" value="KOF74836.1"/>
    <property type="molecule type" value="Genomic_DNA"/>
</dbReference>
<reference evidence="1" key="1">
    <citation type="submission" date="2015-07" db="EMBL/GenBank/DDBJ databases">
        <title>MeaNS - Measles Nucleotide Surveillance Program.</title>
        <authorList>
            <person name="Tran T."/>
            <person name="Druce J."/>
        </authorList>
    </citation>
    <scope>NUCLEOTIDE SEQUENCE</scope>
    <source>
        <strain evidence="1">UCB-OBI-ISO-001</strain>
        <tissue evidence="1">Gonad</tissue>
    </source>
</reference>
<organism evidence="1">
    <name type="scientific">Octopus bimaculoides</name>
    <name type="common">California two-spotted octopus</name>
    <dbReference type="NCBI Taxonomy" id="37653"/>
    <lineage>
        <taxon>Eukaryota</taxon>
        <taxon>Metazoa</taxon>
        <taxon>Spiralia</taxon>
        <taxon>Lophotrochozoa</taxon>
        <taxon>Mollusca</taxon>
        <taxon>Cephalopoda</taxon>
        <taxon>Coleoidea</taxon>
        <taxon>Octopodiformes</taxon>
        <taxon>Octopoda</taxon>
        <taxon>Incirrata</taxon>
        <taxon>Octopodidae</taxon>
        <taxon>Octopus</taxon>
    </lineage>
</organism>
<protein>
    <submittedName>
        <fullName evidence="1">Uncharacterized protein</fullName>
    </submittedName>
</protein>